<keyword evidence="4" id="KW-1185">Reference proteome</keyword>
<evidence type="ECO:0000256" key="2">
    <source>
        <dbReference type="SAM" id="SignalP"/>
    </source>
</evidence>
<reference evidence="4" key="1">
    <citation type="submission" date="2016-10" db="EMBL/GenBank/DDBJ databases">
        <authorList>
            <person name="Varghese N."/>
            <person name="Submissions S."/>
        </authorList>
    </citation>
    <scope>NUCLEOTIDE SEQUENCE [LARGE SCALE GENOMIC DNA]</scope>
    <source>
        <strain evidence="4">MO64</strain>
    </source>
</reference>
<dbReference type="EMBL" id="FOSR01000001">
    <property type="protein sequence ID" value="SFK20874.1"/>
    <property type="molecule type" value="Genomic_DNA"/>
</dbReference>
<feature type="region of interest" description="Disordered" evidence="1">
    <location>
        <begin position="30"/>
        <end position="57"/>
    </location>
</feature>
<dbReference type="PROSITE" id="PS51257">
    <property type="entry name" value="PROKAR_LIPOPROTEIN"/>
    <property type="match status" value="1"/>
</dbReference>
<evidence type="ECO:0000313" key="3">
    <source>
        <dbReference type="EMBL" id="SFK20874.1"/>
    </source>
</evidence>
<evidence type="ECO:0000313" key="4">
    <source>
        <dbReference type="Proteomes" id="UP000198725"/>
    </source>
</evidence>
<proteinExistence type="predicted"/>
<accession>A0A1I3XMU1</accession>
<feature type="signal peptide" evidence="2">
    <location>
        <begin position="1"/>
        <end position="29"/>
    </location>
</feature>
<name>A0A1I3XMU1_9GAMM</name>
<sequence>MKHFTVPRFATAACAGCALLLAACSQQPARPTSSAPAQTHHHVHHLSSAAETAPTPLPSRTGIPVCDAYLSTYIACHRAANIFAPDQLQSRYETMRDSLLRDSQDPDIRPQLANRCESLQQSLHEALHGKSCDAPLPMPSSSSH</sequence>
<keyword evidence="2" id="KW-0732">Signal</keyword>
<dbReference type="RefSeq" id="WP_092700327.1">
    <property type="nucleotide sequence ID" value="NZ_FOSR01000001.1"/>
</dbReference>
<feature type="chain" id="PRO_5011612724" description="Lipoprotein" evidence="2">
    <location>
        <begin position="30"/>
        <end position="144"/>
    </location>
</feature>
<evidence type="ECO:0000256" key="1">
    <source>
        <dbReference type="SAM" id="MobiDB-lite"/>
    </source>
</evidence>
<gene>
    <name evidence="3" type="ORF">SAMN05192579_10165</name>
</gene>
<evidence type="ECO:0008006" key="5">
    <source>
        <dbReference type="Google" id="ProtNLM"/>
    </source>
</evidence>
<protein>
    <recommendedName>
        <fullName evidence="5">Lipoprotein</fullName>
    </recommendedName>
</protein>
<organism evidence="3 4">
    <name type="scientific">Rhodanobacter glycinis</name>
    <dbReference type="NCBI Taxonomy" id="582702"/>
    <lineage>
        <taxon>Bacteria</taxon>
        <taxon>Pseudomonadati</taxon>
        <taxon>Pseudomonadota</taxon>
        <taxon>Gammaproteobacteria</taxon>
        <taxon>Lysobacterales</taxon>
        <taxon>Rhodanobacteraceae</taxon>
        <taxon>Rhodanobacter</taxon>
    </lineage>
</organism>
<dbReference type="AlphaFoldDB" id="A0A1I3XMU1"/>
<dbReference type="Proteomes" id="UP000198725">
    <property type="component" value="Unassembled WGS sequence"/>
</dbReference>